<feature type="transmembrane region" description="Helical" evidence="1">
    <location>
        <begin position="17"/>
        <end position="39"/>
    </location>
</feature>
<keyword evidence="1" id="KW-0812">Transmembrane</keyword>
<evidence type="ECO:0000313" key="3">
    <source>
        <dbReference type="Proteomes" id="UP001416393"/>
    </source>
</evidence>
<sequence>MKIKTDKVIEIKKLNKIIFFTLLLFITYYFYLFVSLPVARDDKMGMATGGAYFLNISLGSVALLGTIYSLASFLLKIKRQMRIILILSVILIIGLMFVFCDFDSELLKTICLIAFGILIFSQVFILWKLKKTNTLFYIVNLIVMTSFYLISLTEIKFSDEYQPDSWEYSTLFNIIALLNILIFVYIIIKHKFQSKKMNKIQLATKYPMKNC</sequence>
<feature type="transmembrane region" description="Helical" evidence="1">
    <location>
        <begin position="106"/>
        <end position="127"/>
    </location>
</feature>
<gene>
    <name evidence="2" type="ORF">VP395_00495</name>
</gene>
<keyword evidence="3" id="KW-1185">Reference proteome</keyword>
<proteinExistence type="predicted"/>
<protein>
    <submittedName>
        <fullName evidence="2">Uncharacterized protein</fullName>
    </submittedName>
</protein>
<feature type="transmembrane region" description="Helical" evidence="1">
    <location>
        <begin position="83"/>
        <end position="100"/>
    </location>
</feature>
<feature type="transmembrane region" description="Helical" evidence="1">
    <location>
        <begin position="134"/>
        <end position="151"/>
    </location>
</feature>
<feature type="transmembrane region" description="Helical" evidence="1">
    <location>
        <begin position="51"/>
        <end position="71"/>
    </location>
</feature>
<name>A0ABV0A5U8_9FLAO</name>
<comment type="caution">
    <text evidence="2">The sequence shown here is derived from an EMBL/GenBank/DDBJ whole genome shotgun (WGS) entry which is preliminary data.</text>
</comment>
<accession>A0ABV0A5U8</accession>
<keyword evidence="1" id="KW-0472">Membrane</keyword>
<dbReference type="RefSeq" id="WP_346239734.1">
    <property type="nucleotide sequence ID" value="NZ_JAZHYP010000001.1"/>
</dbReference>
<reference evidence="2 3" key="1">
    <citation type="submission" date="2024-01" db="EMBL/GenBank/DDBJ databases">
        <title>Mariniflexile litorale sp. nov., isolated from the shallow sediments of the Sea of Japan.</title>
        <authorList>
            <person name="Romanenko L."/>
            <person name="Bystritskaya E."/>
            <person name="Isaeva M."/>
        </authorList>
    </citation>
    <scope>NUCLEOTIDE SEQUENCE [LARGE SCALE GENOMIC DNA]</scope>
    <source>
        <strain evidence="2 3">KCTC 32427</strain>
    </source>
</reference>
<evidence type="ECO:0000313" key="2">
    <source>
        <dbReference type="EMBL" id="MEN3322191.1"/>
    </source>
</evidence>
<keyword evidence="1" id="KW-1133">Transmembrane helix</keyword>
<evidence type="ECO:0000256" key="1">
    <source>
        <dbReference type="SAM" id="Phobius"/>
    </source>
</evidence>
<organism evidence="2 3">
    <name type="scientific">Mariniflexile soesokkakense</name>
    <dbReference type="NCBI Taxonomy" id="1343160"/>
    <lineage>
        <taxon>Bacteria</taxon>
        <taxon>Pseudomonadati</taxon>
        <taxon>Bacteroidota</taxon>
        <taxon>Flavobacteriia</taxon>
        <taxon>Flavobacteriales</taxon>
        <taxon>Flavobacteriaceae</taxon>
        <taxon>Mariniflexile</taxon>
    </lineage>
</organism>
<dbReference type="EMBL" id="JAZHYP010000001">
    <property type="protein sequence ID" value="MEN3322191.1"/>
    <property type="molecule type" value="Genomic_DNA"/>
</dbReference>
<feature type="transmembrane region" description="Helical" evidence="1">
    <location>
        <begin position="171"/>
        <end position="188"/>
    </location>
</feature>
<dbReference type="Proteomes" id="UP001416393">
    <property type="component" value="Unassembled WGS sequence"/>
</dbReference>